<dbReference type="InterPro" id="IPR046491">
    <property type="entry name" value="DUF6584"/>
</dbReference>
<organism evidence="2 3">
    <name type="scientific">Tenacibaculum polynesiense</name>
    <dbReference type="NCBI Taxonomy" id="3137857"/>
    <lineage>
        <taxon>Bacteria</taxon>
        <taxon>Pseudomonadati</taxon>
        <taxon>Bacteroidota</taxon>
        <taxon>Flavobacteriia</taxon>
        <taxon>Flavobacteriales</taxon>
        <taxon>Flavobacteriaceae</taxon>
        <taxon>Tenacibaculum</taxon>
    </lineage>
</organism>
<evidence type="ECO:0000313" key="2">
    <source>
        <dbReference type="EMBL" id="CAL2101231.1"/>
    </source>
</evidence>
<feature type="transmembrane region" description="Helical" evidence="1">
    <location>
        <begin position="151"/>
        <end position="175"/>
    </location>
</feature>
<dbReference type="Proteomes" id="UP001497527">
    <property type="component" value="Unassembled WGS sequence"/>
</dbReference>
<sequence>MNLKEKLKKIDIEIENGLKFKAANRLRNLIQENPNAIELRNKLAELYYQSGFLDAAGKYWILTEPTDDRIKKCVQIYEKSVNNSGYQILQEIVFRGNKSKLSVYAQKKLTQLEYDSKEKVNHIPKFYPKSNKSKQKSAKNKSTIKDRIIEFIFFSVLISIVLLIIIGIVTVIKWLF</sequence>
<gene>
    <name evidence="2" type="ORF">T190423A01A_120018</name>
</gene>
<keyword evidence="1" id="KW-0472">Membrane</keyword>
<accession>A0ABM9P6M4</accession>
<evidence type="ECO:0008006" key="4">
    <source>
        <dbReference type="Google" id="ProtNLM"/>
    </source>
</evidence>
<name>A0ABM9P6M4_9FLAO</name>
<keyword evidence="3" id="KW-1185">Reference proteome</keyword>
<proteinExistence type="predicted"/>
<evidence type="ECO:0000256" key="1">
    <source>
        <dbReference type="SAM" id="Phobius"/>
    </source>
</evidence>
<keyword evidence="1" id="KW-1133">Transmembrane helix</keyword>
<keyword evidence="1" id="KW-0812">Transmembrane</keyword>
<dbReference type="RefSeq" id="WP_348713955.1">
    <property type="nucleotide sequence ID" value="NZ_CAXJIO010000003.1"/>
</dbReference>
<evidence type="ECO:0000313" key="3">
    <source>
        <dbReference type="Proteomes" id="UP001497527"/>
    </source>
</evidence>
<protein>
    <recommendedName>
        <fullName evidence="4">Tetratricopeptide repeat protein</fullName>
    </recommendedName>
</protein>
<dbReference type="EMBL" id="CAXJIO010000003">
    <property type="protein sequence ID" value="CAL2101231.1"/>
    <property type="molecule type" value="Genomic_DNA"/>
</dbReference>
<dbReference type="Pfam" id="PF20225">
    <property type="entry name" value="DUF6584"/>
    <property type="match status" value="1"/>
</dbReference>
<reference evidence="2 3" key="1">
    <citation type="submission" date="2024-05" db="EMBL/GenBank/DDBJ databases">
        <authorList>
            <person name="Duchaud E."/>
        </authorList>
    </citation>
    <scope>NUCLEOTIDE SEQUENCE [LARGE SCALE GENOMIC DNA]</scope>
    <source>
        <strain evidence="2">Ena-SAMPLE-TAB-13-05-2024-13:56:06:370-140308</strain>
    </source>
</reference>
<comment type="caution">
    <text evidence="2">The sequence shown here is derived from an EMBL/GenBank/DDBJ whole genome shotgun (WGS) entry which is preliminary data.</text>
</comment>